<feature type="compositionally biased region" description="Low complexity" evidence="5">
    <location>
        <begin position="172"/>
        <end position="191"/>
    </location>
</feature>
<dbReference type="SMART" id="SM00439">
    <property type="entry name" value="BAH"/>
    <property type="match status" value="1"/>
</dbReference>
<keyword evidence="4" id="KW-0067">ATP-binding</keyword>
<comment type="subunit">
    <text evidence="4">ORC is composed of six subunits.</text>
</comment>
<dbReference type="Gene3D" id="2.30.30.490">
    <property type="match status" value="1"/>
</dbReference>
<keyword evidence="4" id="KW-0547">Nucleotide-binding</keyword>
<dbReference type="GO" id="GO:0033314">
    <property type="term" value="P:mitotic DNA replication checkpoint signaling"/>
    <property type="evidence" value="ECO:0007669"/>
    <property type="project" value="TreeGrafter"/>
</dbReference>
<dbReference type="Gene3D" id="3.40.50.300">
    <property type="entry name" value="P-loop containing nucleotide triphosphate hydrolases"/>
    <property type="match status" value="1"/>
</dbReference>
<dbReference type="PROSITE" id="PS51038">
    <property type="entry name" value="BAH"/>
    <property type="match status" value="1"/>
</dbReference>
<feature type="compositionally biased region" description="Acidic residues" evidence="5">
    <location>
        <begin position="400"/>
        <end position="414"/>
    </location>
</feature>
<dbReference type="AlphaFoldDB" id="A0A7J5XFQ2"/>
<comment type="caution">
    <text evidence="7">The sequence shown here is derived from an EMBL/GenBank/DDBJ whole genome shotgun (WGS) entry which is preliminary data.</text>
</comment>
<dbReference type="GO" id="GO:0003682">
    <property type="term" value="F:chromatin binding"/>
    <property type="evidence" value="ECO:0007669"/>
    <property type="project" value="InterPro"/>
</dbReference>
<accession>A0A7J5XFQ2</accession>
<feature type="compositionally biased region" description="Pro residues" evidence="5">
    <location>
        <begin position="192"/>
        <end position="201"/>
    </location>
</feature>
<keyword evidence="4" id="KW-0235">DNA replication</keyword>
<dbReference type="GO" id="GO:0005524">
    <property type="term" value="F:ATP binding"/>
    <property type="evidence" value="ECO:0007669"/>
    <property type="project" value="UniProtKB-KW"/>
</dbReference>
<evidence type="ECO:0000256" key="4">
    <source>
        <dbReference type="RuleBase" id="RU365058"/>
    </source>
</evidence>
<sequence>MKYFTRLRVRRVYKWRGEPISFNRKLKTCEYASLDISVEGLPRVTVIKTGQHILIEGDDEDNPYVAKVIRLYGDENGKQKKVVVQWFVRVSEVPLSKLKLLGREPHPQEIFYYQGRSCDDEVDAESILRPVKVQRLDGAAPFPDSDDQDTLYVKLSWDSKTFKSVDSAQVDSDLSPDSSSSPPPCSRSSLPPSTPCSPPAATPASRGPARRALPTPDLAIMRRAAPGEVRYSKATMSAGKPSTAEAESMHSATKRSASKCLSAKRRNAFARTPGIRKKLELSSPEKKSVIAEDPLNQLLDEDPESELMLAQRLSSSPPQAVLLKHSLTPLRKNLKPSVLLNKMCLSEINSSPSSDHSTSAEVDNETSPMLPVTATPRSSKRKSAQLVSSRIRKQLNLLDDQQDLNSDGEDEDEFVPSKRELQSSSSEDDDDGGEKEAGLDSDDEVLVKKGRHAAAGCRTPRSKQRTRTSTRTPRRTPNKKITPGTPRTPHHATPSIPCRLRPAQQPANVLEEARLRLHVSSVPESLPCREQEFQDIYSFVESKIVDGTGGCMYISGVPGTGRRPPFTR</sequence>
<keyword evidence="2 4" id="KW-0238">DNA-binding</keyword>
<evidence type="ECO:0000256" key="2">
    <source>
        <dbReference type="ARBA" id="ARBA00023125"/>
    </source>
</evidence>
<dbReference type="InterPro" id="IPR027417">
    <property type="entry name" value="P-loop_NTPase"/>
</dbReference>
<evidence type="ECO:0000256" key="3">
    <source>
        <dbReference type="ARBA" id="ARBA00023242"/>
    </source>
</evidence>
<comment type="function">
    <text evidence="4">Component of the origin recognition complex (ORC) that binds origins of replication. DNA-binding is ATP-dependent, however specific DNA sequences that define origins of replication have not been identified so far. ORC is required to assemble the pre-replication complex necessary to initiate DNA replication.</text>
</comment>
<keyword evidence="3 4" id="KW-0539">Nucleus</keyword>
<dbReference type="Pfam" id="PF01426">
    <property type="entry name" value="BAH"/>
    <property type="match status" value="1"/>
</dbReference>
<evidence type="ECO:0000256" key="1">
    <source>
        <dbReference type="ARBA" id="ARBA00004123"/>
    </source>
</evidence>
<proteinExistence type="inferred from homology"/>
<reference evidence="7 8" key="1">
    <citation type="submission" date="2020-03" db="EMBL/GenBank/DDBJ databases">
        <title>Dissostichus mawsoni Genome sequencing and assembly.</title>
        <authorList>
            <person name="Park H."/>
        </authorList>
    </citation>
    <scope>NUCLEOTIDE SEQUENCE [LARGE SCALE GENOMIC DNA]</scope>
    <source>
        <strain evidence="7">DM0001</strain>
        <tissue evidence="7">Muscle</tissue>
    </source>
</reference>
<dbReference type="FunFam" id="2.30.30.490:FF:000010">
    <property type="entry name" value="Origin recognition complex subunit 1"/>
    <property type="match status" value="1"/>
</dbReference>
<dbReference type="InterPro" id="IPR001025">
    <property type="entry name" value="BAH_dom"/>
</dbReference>
<dbReference type="OrthoDB" id="1926878at2759"/>
<name>A0A7J5XFQ2_DISMA</name>
<dbReference type="EMBL" id="JAAKFY010000025">
    <property type="protein sequence ID" value="KAF3835801.1"/>
    <property type="molecule type" value="Genomic_DNA"/>
</dbReference>
<dbReference type="InterPro" id="IPR043151">
    <property type="entry name" value="BAH_sf"/>
</dbReference>
<comment type="subcellular location">
    <subcellularLocation>
        <location evidence="1 4">Nucleus</location>
    </subcellularLocation>
</comment>
<dbReference type="InterPro" id="IPR050311">
    <property type="entry name" value="ORC1/CDC6"/>
</dbReference>
<dbReference type="PANTHER" id="PTHR10763">
    <property type="entry name" value="CELL DIVISION CONTROL PROTEIN 6-RELATED"/>
    <property type="match status" value="1"/>
</dbReference>
<feature type="compositionally biased region" description="Polar residues" evidence="5">
    <location>
        <begin position="348"/>
        <end position="367"/>
    </location>
</feature>
<dbReference type="Proteomes" id="UP000518266">
    <property type="component" value="Unassembled WGS sequence"/>
</dbReference>
<dbReference type="PANTHER" id="PTHR10763:SF23">
    <property type="entry name" value="ORIGIN RECOGNITION COMPLEX SUBUNIT 1"/>
    <property type="match status" value="1"/>
</dbReference>
<keyword evidence="8" id="KW-1185">Reference proteome</keyword>
<comment type="similarity">
    <text evidence="4">Belongs to the ORC1 family.</text>
</comment>
<evidence type="ECO:0000259" key="6">
    <source>
        <dbReference type="PROSITE" id="PS51038"/>
    </source>
</evidence>
<feature type="region of interest" description="Disordered" evidence="5">
    <location>
        <begin position="167"/>
        <end position="259"/>
    </location>
</feature>
<dbReference type="GO" id="GO:0003688">
    <property type="term" value="F:DNA replication origin binding"/>
    <property type="evidence" value="ECO:0007669"/>
    <property type="project" value="TreeGrafter"/>
</dbReference>
<feature type="region of interest" description="Disordered" evidence="5">
    <location>
        <begin position="348"/>
        <end position="499"/>
    </location>
</feature>
<protein>
    <recommendedName>
        <fullName evidence="4">Origin recognition complex subunit 1</fullName>
    </recommendedName>
</protein>
<feature type="domain" description="BAH" evidence="6">
    <location>
        <begin position="45"/>
        <end position="168"/>
    </location>
</feature>
<organism evidence="7 8">
    <name type="scientific">Dissostichus mawsoni</name>
    <name type="common">Antarctic cod</name>
    <dbReference type="NCBI Taxonomy" id="36200"/>
    <lineage>
        <taxon>Eukaryota</taxon>
        <taxon>Metazoa</taxon>
        <taxon>Chordata</taxon>
        <taxon>Craniata</taxon>
        <taxon>Vertebrata</taxon>
        <taxon>Euteleostomi</taxon>
        <taxon>Actinopterygii</taxon>
        <taxon>Neopterygii</taxon>
        <taxon>Teleostei</taxon>
        <taxon>Neoteleostei</taxon>
        <taxon>Acanthomorphata</taxon>
        <taxon>Eupercaria</taxon>
        <taxon>Perciformes</taxon>
        <taxon>Notothenioidei</taxon>
        <taxon>Nototheniidae</taxon>
        <taxon>Dissostichus</taxon>
    </lineage>
</organism>
<evidence type="ECO:0000313" key="8">
    <source>
        <dbReference type="Proteomes" id="UP000518266"/>
    </source>
</evidence>
<gene>
    <name evidence="7" type="ORF">F7725_028359</name>
</gene>
<feature type="compositionally biased region" description="Acidic residues" evidence="5">
    <location>
        <begin position="426"/>
        <end position="444"/>
    </location>
</feature>
<dbReference type="GO" id="GO:0006270">
    <property type="term" value="P:DNA replication initiation"/>
    <property type="evidence" value="ECO:0007669"/>
    <property type="project" value="TreeGrafter"/>
</dbReference>
<feature type="compositionally biased region" description="Basic residues" evidence="5">
    <location>
        <begin position="460"/>
        <end position="478"/>
    </location>
</feature>
<dbReference type="GO" id="GO:0005664">
    <property type="term" value="C:nuclear origin of replication recognition complex"/>
    <property type="evidence" value="ECO:0007669"/>
    <property type="project" value="TreeGrafter"/>
</dbReference>
<evidence type="ECO:0000256" key="5">
    <source>
        <dbReference type="SAM" id="MobiDB-lite"/>
    </source>
</evidence>
<evidence type="ECO:0000313" key="7">
    <source>
        <dbReference type="EMBL" id="KAF3835801.1"/>
    </source>
</evidence>